<dbReference type="EMBL" id="RCMI01000457">
    <property type="protein sequence ID" value="KAG2909979.1"/>
    <property type="molecule type" value="Genomic_DNA"/>
</dbReference>
<sequence length="104" mass="11479">MLLPGPVDHSNMTLIVGVVVKSYSSSKVDPEIVDDECAKFEALLDRLDTTRAECGIITSVLLLCATRFSGNIKSTFHSKPKIREQIFASDHYKHINEVFVNGVA</sequence>
<protein>
    <submittedName>
        <fullName evidence="4">Uncharacterized protein</fullName>
    </submittedName>
</protein>
<evidence type="ECO:0000313" key="5">
    <source>
        <dbReference type="Proteomes" id="UP000697107"/>
    </source>
</evidence>
<comment type="caution">
    <text evidence="4">The sequence shown here is derived from an EMBL/GenBank/DDBJ whole genome shotgun (WGS) entry which is preliminary data.</text>
</comment>
<dbReference type="Proteomes" id="UP000735874">
    <property type="component" value="Unassembled WGS sequence"/>
</dbReference>
<accession>A0A8T1FW02</accession>
<dbReference type="Proteomes" id="UP000774804">
    <property type="component" value="Unassembled WGS sequence"/>
</dbReference>
<dbReference type="EMBL" id="RCMG01000476">
    <property type="protein sequence ID" value="KAG2853539.1"/>
    <property type="molecule type" value="Genomic_DNA"/>
</dbReference>
<dbReference type="EMBL" id="RCML01000482">
    <property type="protein sequence ID" value="KAG2975759.1"/>
    <property type="molecule type" value="Genomic_DNA"/>
</dbReference>
<gene>
    <name evidence="1" type="ORF">PC113_g14081</name>
    <name evidence="2" type="ORF">PC115_g13060</name>
    <name evidence="3" type="ORF">PC117_g14541</name>
    <name evidence="4" type="ORF">PC118_g13735</name>
</gene>
<dbReference type="Proteomes" id="UP000697107">
    <property type="component" value="Unassembled WGS sequence"/>
</dbReference>
<dbReference type="AlphaFoldDB" id="A0A8T1FW02"/>
<evidence type="ECO:0000313" key="2">
    <source>
        <dbReference type="EMBL" id="KAG2909979.1"/>
    </source>
</evidence>
<evidence type="ECO:0000313" key="1">
    <source>
        <dbReference type="EMBL" id="KAG2853539.1"/>
    </source>
</evidence>
<evidence type="ECO:0000313" key="4">
    <source>
        <dbReference type="EMBL" id="KAG2975759.1"/>
    </source>
</evidence>
<organism evidence="4 5">
    <name type="scientific">Phytophthora cactorum</name>
    <dbReference type="NCBI Taxonomy" id="29920"/>
    <lineage>
        <taxon>Eukaryota</taxon>
        <taxon>Sar</taxon>
        <taxon>Stramenopiles</taxon>
        <taxon>Oomycota</taxon>
        <taxon>Peronosporomycetes</taxon>
        <taxon>Peronosporales</taxon>
        <taxon>Peronosporaceae</taxon>
        <taxon>Phytophthora</taxon>
    </lineage>
</organism>
<name>A0A8T1FW02_9STRA</name>
<dbReference type="EMBL" id="RCMK01000458">
    <property type="protein sequence ID" value="KAG2927573.1"/>
    <property type="molecule type" value="Genomic_DNA"/>
</dbReference>
<evidence type="ECO:0000313" key="3">
    <source>
        <dbReference type="EMBL" id="KAG2927573.1"/>
    </source>
</evidence>
<reference evidence="4" key="1">
    <citation type="submission" date="2018-10" db="EMBL/GenBank/DDBJ databases">
        <title>Effector identification in a new, highly contiguous assembly of the strawberry crown rot pathogen Phytophthora cactorum.</title>
        <authorList>
            <person name="Armitage A.D."/>
            <person name="Nellist C.F."/>
            <person name="Bates H."/>
            <person name="Vickerstaff R.J."/>
            <person name="Harrison R.J."/>
        </authorList>
    </citation>
    <scope>NUCLEOTIDE SEQUENCE</scope>
    <source>
        <strain evidence="1">15-7</strain>
        <strain evidence="2">4032</strain>
        <strain evidence="3">4040</strain>
        <strain evidence="4">P415</strain>
    </source>
</reference>
<proteinExistence type="predicted"/>
<dbReference type="Proteomes" id="UP000736787">
    <property type="component" value="Unassembled WGS sequence"/>
</dbReference>
<dbReference type="VEuPathDB" id="FungiDB:PC110_g12224"/>